<reference evidence="2" key="1">
    <citation type="submission" date="2022-08" db="EMBL/GenBank/DDBJ databases">
        <title>Genome sequencing of akame (Lates japonicus).</title>
        <authorList>
            <person name="Hashiguchi Y."/>
            <person name="Takahashi H."/>
        </authorList>
    </citation>
    <scope>NUCLEOTIDE SEQUENCE</scope>
    <source>
        <strain evidence="2">Kochi</strain>
    </source>
</reference>
<evidence type="ECO:0000313" key="3">
    <source>
        <dbReference type="Proteomes" id="UP001279410"/>
    </source>
</evidence>
<proteinExistence type="predicted"/>
<dbReference type="EMBL" id="BRZM01001342">
    <property type="protein sequence ID" value="GLD72986.1"/>
    <property type="molecule type" value="Genomic_DNA"/>
</dbReference>
<accession>A0AAD3NHE1</accession>
<feature type="compositionally biased region" description="Polar residues" evidence="1">
    <location>
        <begin position="21"/>
        <end position="31"/>
    </location>
</feature>
<organism evidence="2 3">
    <name type="scientific">Lates japonicus</name>
    <name type="common">Japanese lates</name>
    <dbReference type="NCBI Taxonomy" id="270547"/>
    <lineage>
        <taxon>Eukaryota</taxon>
        <taxon>Metazoa</taxon>
        <taxon>Chordata</taxon>
        <taxon>Craniata</taxon>
        <taxon>Vertebrata</taxon>
        <taxon>Euteleostomi</taxon>
        <taxon>Actinopterygii</taxon>
        <taxon>Neopterygii</taxon>
        <taxon>Teleostei</taxon>
        <taxon>Neoteleostei</taxon>
        <taxon>Acanthomorphata</taxon>
        <taxon>Carangaria</taxon>
        <taxon>Carangaria incertae sedis</taxon>
        <taxon>Centropomidae</taxon>
        <taxon>Lates</taxon>
    </lineage>
</organism>
<evidence type="ECO:0000313" key="2">
    <source>
        <dbReference type="EMBL" id="GLD72986.1"/>
    </source>
</evidence>
<sequence length="83" mass="9662">MPHTVRQFEVPPELHHRERPASTTSAPSSGHTPLHHKEIMEDCRRWHLKVRPDVLRMFSRECLPNLDDFRAGPLLPHQWAGLA</sequence>
<keyword evidence="3" id="KW-1185">Reference proteome</keyword>
<dbReference type="AlphaFoldDB" id="A0AAD3NHE1"/>
<gene>
    <name evidence="2" type="ORF">AKAME5_002431100</name>
</gene>
<comment type="caution">
    <text evidence="2">The sequence shown here is derived from an EMBL/GenBank/DDBJ whole genome shotgun (WGS) entry which is preliminary data.</text>
</comment>
<protein>
    <submittedName>
        <fullName evidence="2">Zinc finger protein 536 isoform X1</fullName>
    </submittedName>
</protein>
<name>A0AAD3NHE1_LATJO</name>
<feature type="region of interest" description="Disordered" evidence="1">
    <location>
        <begin position="1"/>
        <end position="36"/>
    </location>
</feature>
<dbReference type="Proteomes" id="UP001279410">
    <property type="component" value="Unassembled WGS sequence"/>
</dbReference>
<evidence type="ECO:0000256" key="1">
    <source>
        <dbReference type="SAM" id="MobiDB-lite"/>
    </source>
</evidence>